<dbReference type="AlphaFoldDB" id="A0A5C3FWR3"/>
<dbReference type="PROSITE" id="PS50157">
    <property type="entry name" value="ZINC_FINGER_C2H2_2"/>
    <property type="match status" value="1"/>
</dbReference>
<dbReference type="OrthoDB" id="2556378at2759"/>
<sequence length="435" mass="47839">MALLSKPSSNDGDHPGSQLPLGSPVSLSQFFAAARYVIQTTAPLSPIVHPVALTSLFLCSGDPAQASADADADADSDFDADTAIDPTAAAQLERFCLRLVDHPRLLVCTRKQCLLKLPLMPTFKEVSTHLKMQHHHALVASSKQVLVDVLETLDLDHPASVRINSSLLPVPIIKELDVTYQGYRCSLCPYTIKSKSAMHTHMHTHRDEEVKATYIHPVPMQVIYEGGQNRRYLHVINKELDPTPPTAILPAAAIADVDRAVQVKVWEMLRQNAQNMQDAKVDKPGVLPLTFTGNLGLWAKQLNWHAYWAGKQVAAVGRLGPNPQHWPGAHRDLVSWVLAMAKGVTLSWMTSLTSAGRQVQQMFHAHSAEVSQPYSLNDSTIKKRADTWAFMLALLVHLFLDGDVGSYAGQQSMEDHLCLDESVVRGLGGYKANPR</sequence>
<organism evidence="3 4">
    <name type="scientific">Pseudozyma antarctica</name>
    <name type="common">Yeast</name>
    <name type="synonym">Candida antarctica</name>
    <dbReference type="NCBI Taxonomy" id="84753"/>
    <lineage>
        <taxon>Eukaryota</taxon>
        <taxon>Fungi</taxon>
        <taxon>Dikarya</taxon>
        <taxon>Basidiomycota</taxon>
        <taxon>Ustilaginomycotina</taxon>
        <taxon>Ustilaginomycetes</taxon>
        <taxon>Ustilaginales</taxon>
        <taxon>Ustilaginaceae</taxon>
        <taxon>Moesziomyces</taxon>
    </lineage>
</organism>
<evidence type="ECO:0000259" key="2">
    <source>
        <dbReference type="PROSITE" id="PS50157"/>
    </source>
</evidence>
<comment type="caution">
    <text evidence="3">The sequence shown here is derived from an EMBL/GenBank/DDBJ whole genome shotgun (WGS) entry which is preliminary data.</text>
</comment>
<keyword evidence="1" id="KW-0479">Metal-binding</keyword>
<protein>
    <recommendedName>
        <fullName evidence="2">C2H2-type domain-containing protein</fullName>
    </recommendedName>
</protein>
<accession>A0A5C3FWR3</accession>
<dbReference type="Pfam" id="PF12013">
    <property type="entry name" value="OrsD"/>
    <property type="match status" value="1"/>
</dbReference>
<dbReference type="Proteomes" id="UP000325008">
    <property type="component" value="Unassembled WGS sequence"/>
</dbReference>
<evidence type="ECO:0000313" key="4">
    <source>
        <dbReference type="Proteomes" id="UP000325008"/>
    </source>
</evidence>
<dbReference type="InterPro" id="IPR013087">
    <property type="entry name" value="Znf_C2H2_type"/>
</dbReference>
<reference evidence="3" key="1">
    <citation type="submission" date="2018-03" db="EMBL/GenBank/DDBJ databases">
        <authorList>
            <person name="Guldener U."/>
        </authorList>
    </citation>
    <scope>NUCLEOTIDE SEQUENCE [LARGE SCALE GENOMIC DNA]</scope>
    <source>
        <strain evidence="3">ATCC34888</strain>
    </source>
</reference>
<evidence type="ECO:0000313" key="3">
    <source>
        <dbReference type="EMBL" id="SPO47849.1"/>
    </source>
</evidence>
<keyword evidence="1" id="KW-0863">Zinc-finger</keyword>
<evidence type="ECO:0000256" key="1">
    <source>
        <dbReference type="PROSITE-ProRule" id="PRU00042"/>
    </source>
</evidence>
<dbReference type="InterPro" id="IPR022698">
    <property type="entry name" value="OrsD"/>
</dbReference>
<proteinExistence type="predicted"/>
<dbReference type="GO" id="GO:0008270">
    <property type="term" value="F:zinc ion binding"/>
    <property type="evidence" value="ECO:0007669"/>
    <property type="project" value="UniProtKB-KW"/>
</dbReference>
<gene>
    <name evidence="3" type="ORF">PSANT_05537</name>
</gene>
<keyword evidence="4" id="KW-1185">Reference proteome</keyword>
<feature type="domain" description="C2H2-type" evidence="2">
    <location>
        <begin position="183"/>
        <end position="210"/>
    </location>
</feature>
<keyword evidence="1" id="KW-0862">Zinc</keyword>
<name>A0A5C3FWR3_PSEA2</name>
<dbReference type="EMBL" id="OOIQ01000016">
    <property type="protein sequence ID" value="SPO47849.1"/>
    <property type="molecule type" value="Genomic_DNA"/>
</dbReference>
<dbReference type="PROSITE" id="PS00028">
    <property type="entry name" value="ZINC_FINGER_C2H2_1"/>
    <property type="match status" value="1"/>
</dbReference>